<sequence>MKIHCKKILCVVSLFLALLGGCARQAPAQLPQQEAVTLRILTVGSSGEDACRRISAALSEITREKLGFSVELQQAPMSTYDSVLSRQMLLGDAPDLFCYMDPEYLLNCVEEGYLAALDGMLKDSAWLKSYVPQELWACVRVGGQIYAVPANNNVNYSQGFLARADMVRALGIDPAAVTTWDQLHDVLVQVKNAYPEMVPVVPHFSQIQQTLGQDPLGDNLGVLLDNQGTTVENLYASEQYAEVCRRMHQWYEEGLILKDACLTDDSAPRMMKLYDGFGFFPRVSDNNIISSTRSFGEELVPFVISDPIANTSSVNLGWCVGANSQYKREAMQMIELLYIDQETADLCIYGQEDVDYVRLDEDTVTNIAAPPADEWSTIHWGWPNRQAASAWTLPGKTLPKVPLKGAQRSPAMGFVFDSTPVQSAVNRCKTVTDKYHNVLMSGYLDPEDALPRFLAELEEAGIGAVITEKQAQLDTWLEQRAQSGL</sequence>
<dbReference type="RefSeq" id="WP_155201272.1">
    <property type="nucleotide sequence ID" value="NZ_WMZL01000008.1"/>
</dbReference>
<comment type="caution">
    <text evidence="6">The sequence shown here is derived from an EMBL/GenBank/DDBJ whole genome shotgun (WGS) entry which is preliminary data.</text>
</comment>
<dbReference type="Proteomes" id="UP000449193">
    <property type="component" value="Unassembled WGS sequence"/>
</dbReference>
<feature type="domain" description="DUF3502" evidence="5">
    <location>
        <begin position="410"/>
        <end position="477"/>
    </location>
</feature>
<dbReference type="InterPro" id="IPR006059">
    <property type="entry name" value="SBP"/>
</dbReference>
<organism evidence="6 7">
    <name type="scientific">Ruthenibacterium lactatiformans</name>
    <dbReference type="NCBI Taxonomy" id="1550024"/>
    <lineage>
        <taxon>Bacteria</taxon>
        <taxon>Bacillati</taxon>
        <taxon>Bacillota</taxon>
        <taxon>Clostridia</taxon>
        <taxon>Eubacteriales</taxon>
        <taxon>Oscillospiraceae</taxon>
        <taxon>Ruthenibacterium</taxon>
    </lineage>
</organism>
<keyword evidence="4" id="KW-0732">Signal</keyword>
<dbReference type="PROSITE" id="PS51257">
    <property type="entry name" value="PROKAR_LIPOPROTEIN"/>
    <property type="match status" value="1"/>
</dbReference>
<dbReference type="Pfam" id="PF13416">
    <property type="entry name" value="SBP_bac_8"/>
    <property type="match status" value="1"/>
</dbReference>
<evidence type="ECO:0000313" key="7">
    <source>
        <dbReference type="Proteomes" id="UP000449193"/>
    </source>
</evidence>
<dbReference type="PANTHER" id="PTHR43649">
    <property type="entry name" value="ARABINOSE-BINDING PROTEIN-RELATED"/>
    <property type="match status" value="1"/>
</dbReference>
<evidence type="ECO:0000313" key="6">
    <source>
        <dbReference type="EMBL" id="MTS51701.1"/>
    </source>
</evidence>
<evidence type="ECO:0000256" key="4">
    <source>
        <dbReference type="ARBA" id="ARBA00022729"/>
    </source>
</evidence>
<evidence type="ECO:0000256" key="2">
    <source>
        <dbReference type="ARBA" id="ARBA00008520"/>
    </source>
</evidence>
<dbReference type="Pfam" id="PF12010">
    <property type="entry name" value="DUF3502"/>
    <property type="match status" value="1"/>
</dbReference>
<dbReference type="EMBL" id="WMZR01000010">
    <property type="protein sequence ID" value="MTS51701.1"/>
    <property type="molecule type" value="Genomic_DNA"/>
</dbReference>
<comment type="similarity">
    <text evidence="2">Belongs to the bacterial solute-binding protein 1 family.</text>
</comment>
<keyword evidence="3" id="KW-0813">Transport</keyword>
<dbReference type="SUPFAM" id="SSF53850">
    <property type="entry name" value="Periplasmic binding protein-like II"/>
    <property type="match status" value="1"/>
</dbReference>
<comment type="subcellular location">
    <subcellularLocation>
        <location evidence="1">Cell envelope</location>
    </subcellularLocation>
</comment>
<proteinExistence type="inferred from homology"/>
<dbReference type="Gene3D" id="3.40.190.10">
    <property type="entry name" value="Periplasmic binding protein-like II"/>
    <property type="match status" value="1"/>
</dbReference>
<gene>
    <name evidence="6" type="ORF">GMD52_09130</name>
</gene>
<evidence type="ECO:0000256" key="3">
    <source>
        <dbReference type="ARBA" id="ARBA00022448"/>
    </source>
</evidence>
<evidence type="ECO:0000259" key="5">
    <source>
        <dbReference type="Pfam" id="PF12010"/>
    </source>
</evidence>
<dbReference type="PANTHER" id="PTHR43649:SF31">
    <property type="entry name" value="SN-GLYCEROL-3-PHOSPHATE-BINDING PERIPLASMIC PROTEIN UGPB"/>
    <property type="match status" value="1"/>
</dbReference>
<dbReference type="AlphaFoldDB" id="A0A6I3Q749"/>
<dbReference type="InterPro" id="IPR050490">
    <property type="entry name" value="Bact_solute-bd_prot1"/>
</dbReference>
<reference evidence="6 7" key="1">
    <citation type="journal article" date="2019" name="Nat. Med.">
        <title>A library of human gut bacterial isolates paired with longitudinal multiomics data enables mechanistic microbiome research.</title>
        <authorList>
            <person name="Poyet M."/>
            <person name="Groussin M."/>
            <person name="Gibbons S.M."/>
            <person name="Avila-Pacheco J."/>
            <person name="Jiang X."/>
            <person name="Kearney S.M."/>
            <person name="Perrotta A.R."/>
            <person name="Berdy B."/>
            <person name="Zhao S."/>
            <person name="Lieberman T.D."/>
            <person name="Swanson P.K."/>
            <person name="Smith M."/>
            <person name="Roesemann S."/>
            <person name="Alexander J.E."/>
            <person name="Rich S.A."/>
            <person name="Livny J."/>
            <person name="Vlamakis H."/>
            <person name="Clish C."/>
            <person name="Bullock K."/>
            <person name="Deik A."/>
            <person name="Scott J."/>
            <person name="Pierce K.A."/>
            <person name="Xavier R.J."/>
            <person name="Alm E.J."/>
        </authorList>
    </citation>
    <scope>NUCLEOTIDE SEQUENCE [LARGE SCALE GENOMIC DNA]</scope>
    <source>
        <strain evidence="6 7">BIOML-A7</strain>
    </source>
</reference>
<name>A0A6I3Q749_9FIRM</name>
<accession>A0A6I3Q749</accession>
<dbReference type="GO" id="GO:0030313">
    <property type="term" value="C:cell envelope"/>
    <property type="evidence" value="ECO:0007669"/>
    <property type="project" value="UniProtKB-SubCell"/>
</dbReference>
<evidence type="ECO:0000256" key="1">
    <source>
        <dbReference type="ARBA" id="ARBA00004196"/>
    </source>
</evidence>
<protein>
    <submittedName>
        <fullName evidence="6">Extracellular solute-binding protein</fullName>
    </submittedName>
</protein>
<dbReference type="InterPro" id="IPR022627">
    <property type="entry name" value="DUF3502"/>
</dbReference>